<dbReference type="SUPFAM" id="SSF46689">
    <property type="entry name" value="Homeodomain-like"/>
    <property type="match status" value="1"/>
</dbReference>
<evidence type="ECO:0000256" key="4">
    <source>
        <dbReference type="PROSITE-ProRule" id="PRU00335"/>
    </source>
</evidence>
<dbReference type="PANTHER" id="PTHR30055:SF234">
    <property type="entry name" value="HTH-TYPE TRANSCRIPTIONAL REGULATOR BETI"/>
    <property type="match status" value="1"/>
</dbReference>
<dbReference type="PATRIC" id="fig|1001583.3.peg.19"/>
<dbReference type="InterPro" id="IPR001647">
    <property type="entry name" value="HTH_TetR"/>
</dbReference>
<evidence type="ECO:0000313" key="7">
    <source>
        <dbReference type="Proteomes" id="UP000012042"/>
    </source>
</evidence>
<dbReference type="HOGENOM" id="CLU_069356_17_2_9"/>
<evidence type="ECO:0000259" key="5">
    <source>
        <dbReference type="PROSITE" id="PS50977"/>
    </source>
</evidence>
<sequence length="212" mass="24068">MEYIPLVNTVYLDYLRDNLKGVIFMRQDAQYNHQKILTTATHLLSTQDIATMKMTDIAHAAGIGVGTLYRNYPNKSALCLALVYDRLRVFITTTQAQIEQTTPTPATLKAVLTDYLAFRDANQALLNTISEVPQAGQDFYQSPLFQQLTDLFQKLLTPLHPDWSAQTIVFRSDMLVAMLKSEMYAFERQQRGLSNPYLLHELLSLLEVSSAD</sequence>
<organism evidence="6 7">
    <name type="scientific">Levilactobacillus brevis KB290</name>
    <dbReference type="NCBI Taxonomy" id="1001583"/>
    <lineage>
        <taxon>Bacteria</taxon>
        <taxon>Bacillati</taxon>
        <taxon>Bacillota</taxon>
        <taxon>Bacilli</taxon>
        <taxon>Lactobacillales</taxon>
        <taxon>Lactobacillaceae</taxon>
        <taxon>Levilactobacillus</taxon>
    </lineage>
</organism>
<dbReference type="PANTHER" id="PTHR30055">
    <property type="entry name" value="HTH-TYPE TRANSCRIPTIONAL REGULATOR RUTR"/>
    <property type="match status" value="1"/>
</dbReference>
<keyword evidence="2 4" id="KW-0238">DNA-binding</keyword>
<protein>
    <submittedName>
        <fullName evidence="6">HTH-type transcriptional regulator SA2364</fullName>
    </submittedName>
</protein>
<evidence type="ECO:0000256" key="3">
    <source>
        <dbReference type="ARBA" id="ARBA00023163"/>
    </source>
</evidence>
<keyword evidence="3" id="KW-0804">Transcription</keyword>
<dbReference type="Proteomes" id="UP000012042">
    <property type="component" value="Chromosome"/>
</dbReference>
<feature type="DNA-binding region" description="H-T-H motif" evidence="4">
    <location>
        <begin position="53"/>
        <end position="72"/>
    </location>
</feature>
<feature type="domain" description="HTH tetR-type" evidence="5">
    <location>
        <begin position="30"/>
        <end position="90"/>
    </location>
</feature>
<dbReference type="AlphaFoldDB" id="M5ABB4"/>
<dbReference type="InterPro" id="IPR050109">
    <property type="entry name" value="HTH-type_TetR-like_transc_reg"/>
</dbReference>
<dbReference type="PROSITE" id="PS50977">
    <property type="entry name" value="HTH_TETR_2"/>
    <property type="match status" value="1"/>
</dbReference>
<dbReference type="KEGG" id="lbk:LVISKB_0020"/>
<evidence type="ECO:0000256" key="2">
    <source>
        <dbReference type="ARBA" id="ARBA00023125"/>
    </source>
</evidence>
<reference evidence="6 7" key="1">
    <citation type="journal article" date="2013" name="PLoS ONE">
        <title>Genomic Analysis by Deep Sequencing of the Probiotic Lactobacillus brevis KB290 Harboring Nine Plasmids Reveals Genomic Stability.</title>
        <authorList>
            <person name="Fukao M."/>
            <person name="Oshima K."/>
            <person name="Morita H."/>
            <person name="Toh H."/>
            <person name="Suda W."/>
            <person name="Kim S.W."/>
            <person name="Suzuki S."/>
            <person name="Yakabe T."/>
            <person name="Hattori M."/>
            <person name="Yajima N."/>
        </authorList>
    </citation>
    <scope>NUCLEOTIDE SEQUENCE [LARGE SCALE GENOMIC DNA]</scope>
    <source>
        <strain evidence="6 7">KB290</strain>
    </source>
</reference>
<name>M5ABB4_LEVBR</name>
<dbReference type="GO" id="GO:0000976">
    <property type="term" value="F:transcription cis-regulatory region binding"/>
    <property type="evidence" value="ECO:0007669"/>
    <property type="project" value="TreeGrafter"/>
</dbReference>
<keyword evidence="1" id="KW-0805">Transcription regulation</keyword>
<dbReference type="GO" id="GO:0003700">
    <property type="term" value="F:DNA-binding transcription factor activity"/>
    <property type="evidence" value="ECO:0007669"/>
    <property type="project" value="TreeGrafter"/>
</dbReference>
<accession>M5ABB4</accession>
<gene>
    <name evidence="6" type="ORF">LVISKB_0020</name>
</gene>
<evidence type="ECO:0000256" key="1">
    <source>
        <dbReference type="ARBA" id="ARBA00023015"/>
    </source>
</evidence>
<dbReference type="EMBL" id="AP012167">
    <property type="protein sequence ID" value="BAN05655.1"/>
    <property type="molecule type" value="Genomic_DNA"/>
</dbReference>
<proteinExistence type="predicted"/>
<dbReference type="Pfam" id="PF00440">
    <property type="entry name" value="TetR_N"/>
    <property type="match status" value="1"/>
</dbReference>
<dbReference type="InterPro" id="IPR009057">
    <property type="entry name" value="Homeodomain-like_sf"/>
</dbReference>
<dbReference type="Gene3D" id="1.10.357.10">
    <property type="entry name" value="Tetracycline Repressor, domain 2"/>
    <property type="match status" value="1"/>
</dbReference>
<evidence type="ECO:0000313" key="6">
    <source>
        <dbReference type="EMBL" id="BAN05655.1"/>
    </source>
</evidence>